<comment type="caution">
    <text evidence="2">The sequence shown here is derived from an EMBL/GenBank/DDBJ whole genome shotgun (WGS) entry which is preliminary data.</text>
</comment>
<name>A0A151AKR0_9CLOT</name>
<dbReference type="Proteomes" id="UP000075374">
    <property type="component" value="Unassembled WGS sequence"/>
</dbReference>
<dbReference type="InterPro" id="IPR007621">
    <property type="entry name" value="TPM_dom"/>
</dbReference>
<protein>
    <recommendedName>
        <fullName evidence="1">TPM domain-containing protein</fullName>
    </recommendedName>
</protein>
<dbReference type="PANTHER" id="PTHR30373">
    <property type="entry name" value="UPF0603 PROTEIN YGCG"/>
    <property type="match status" value="1"/>
</dbReference>
<evidence type="ECO:0000313" key="2">
    <source>
        <dbReference type="EMBL" id="KYH28249.1"/>
    </source>
</evidence>
<dbReference type="STRING" id="1121305.CLCOL_22020"/>
<accession>A0A151AKR0</accession>
<evidence type="ECO:0000313" key="3">
    <source>
        <dbReference type="Proteomes" id="UP000075374"/>
    </source>
</evidence>
<feature type="domain" description="TPM" evidence="1">
    <location>
        <begin position="43"/>
        <end position="162"/>
    </location>
</feature>
<keyword evidence="3" id="KW-1185">Reference proteome</keyword>
<dbReference type="Pfam" id="PF04536">
    <property type="entry name" value="TPM_phosphatase"/>
    <property type="match status" value="1"/>
</dbReference>
<gene>
    <name evidence="2" type="ORF">CLCOL_22020</name>
</gene>
<proteinExistence type="predicted"/>
<dbReference type="AlphaFoldDB" id="A0A151AKR0"/>
<dbReference type="EMBL" id="LTBB01000012">
    <property type="protein sequence ID" value="KYH28249.1"/>
    <property type="molecule type" value="Genomic_DNA"/>
</dbReference>
<sequence>MKCSKKIIRFLLPLLIIILSIVIPFSCAKGEVKFPAPTNLKYINDYAGVLDMDTKEYLVSVGNELENKTGAQAVIVIIDSLEGNDESSYGNELFRTWGIGQKDKNNGLLILLSINEKRWRVEVGKGLEGAIPDILSNRIMENIAVPEFKNDNYGEGLKKAYSIFADIIAKEYGVTLEKNERIEYDYNIQEGRGTPIPIFFIIGLFLIDMILNRGRVFRFLLNIIFWNSFFGGGRGGRGNRGGHGGFGGGSFGGKGGFGGFGGGDSGGGGSSGGW</sequence>
<dbReference type="RefSeq" id="WP_061859002.1">
    <property type="nucleotide sequence ID" value="NZ_LTBB01000012.1"/>
</dbReference>
<dbReference type="PATRIC" id="fig|1121305.3.peg.2204"/>
<dbReference type="PANTHER" id="PTHR30373:SF2">
    <property type="entry name" value="UPF0603 PROTEIN YGCG"/>
    <property type="match status" value="1"/>
</dbReference>
<organism evidence="2 3">
    <name type="scientific">Clostridium colicanis DSM 13634</name>
    <dbReference type="NCBI Taxonomy" id="1121305"/>
    <lineage>
        <taxon>Bacteria</taxon>
        <taxon>Bacillati</taxon>
        <taxon>Bacillota</taxon>
        <taxon>Clostridia</taxon>
        <taxon>Eubacteriales</taxon>
        <taxon>Clostridiaceae</taxon>
        <taxon>Clostridium</taxon>
    </lineage>
</organism>
<evidence type="ECO:0000259" key="1">
    <source>
        <dbReference type="Pfam" id="PF04536"/>
    </source>
</evidence>
<dbReference type="Gene3D" id="3.10.310.50">
    <property type="match status" value="1"/>
</dbReference>
<reference evidence="2 3" key="1">
    <citation type="submission" date="2016-02" db="EMBL/GenBank/DDBJ databases">
        <title>Genome sequence of Clostridium colicanis DSM 13634.</title>
        <authorList>
            <person name="Poehlein A."/>
            <person name="Daniel R."/>
        </authorList>
    </citation>
    <scope>NUCLEOTIDE SEQUENCE [LARGE SCALE GENOMIC DNA]</scope>
    <source>
        <strain evidence="2 3">DSM 13634</strain>
    </source>
</reference>